<accession>A0A7J6W643</accession>
<evidence type="ECO:0000313" key="3">
    <source>
        <dbReference type="Proteomes" id="UP000554482"/>
    </source>
</evidence>
<evidence type="ECO:0000313" key="2">
    <source>
        <dbReference type="EMBL" id="KAF5192000.1"/>
    </source>
</evidence>
<reference evidence="2 3" key="1">
    <citation type="submission" date="2020-06" db="EMBL/GenBank/DDBJ databases">
        <title>Transcriptomic and genomic resources for Thalictrum thalictroides and T. hernandezii: Facilitating candidate gene discovery in an emerging model plant lineage.</title>
        <authorList>
            <person name="Arias T."/>
            <person name="Riano-Pachon D.M."/>
            <person name="Di Stilio V.S."/>
        </authorList>
    </citation>
    <scope>NUCLEOTIDE SEQUENCE [LARGE SCALE GENOMIC DNA]</scope>
    <source>
        <strain evidence="3">cv. WT478/WT964</strain>
        <tissue evidence="2">Leaves</tissue>
    </source>
</reference>
<gene>
    <name evidence="2" type="ORF">FRX31_018413</name>
</gene>
<comment type="caution">
    <text evidence="2">The sequence shown here is derived from an EMBL/GenBank/DDBJ whole genome shotgun (WGS) entry which is preliminary data.</text>
</comment>
<keyword evidence="3" id="KW-1185">Reference proteome</keyword>
<feature type="region of interest" description="Disordered" evidence="1">
    <location>
        <begin position="1"/>
        <end position="61"/>
    </location>
</feature>
<protein>
    <submittedName>
        <fullName evidence="2">Uncharacterized protein</fullName>
    </submittedName>
</protein>
<feature type="non-terminal residue" evidence="2">
    <location>
        <position position="128"/>
    </location>
</feature>
<dbReference type="AlphaFoldDB" id="A0A7J6W643"/>
<dbReference type="EMBL" id="JABWDY010022029">
    <property type="protein sequence ID" value="KAF5192000.1"/>
    <property type="molecule type" value="Genomic_DNA"/>
</dbReference>
<name>A0A7J6W643_THATH</name>
<sequence>VCEVQSFTPGEGVNFGTPEPDEIPTAEGINPVGADASNQGNDVGGGVAAANPLGTVNEGGPEEEHMKQFIDFLREWVEGHLFHSVRRHASRVPAPSGEPVDFPANPVWNFGELDAGNPHEAAGDAPGF</sequence>
<organism evidence="2 3">
    <name type="scientific">Thalictrum thalictroides</name>
    <name type="common">Rue-anemone</name>
    <name type="synonym">Anemone thalictroides</name>
    <dbReference type="NCBI Taxonomy" id="46969"/>
    <lineage>
        <taxon>Eukaryota</taxon>
        <taxon>Viridiplantae</taxon>
        <taxon>Streptophyta</taxon>
        <taxon>Embryophyta</taxon>
        <taxon>Tracheophyta</taxon>
        <taxon>Spermatophyta</taxon>
        <taxon>Magnoliopsida</taxon>
        <taxon>Ranunculales</taxon>
        <taxon>Ranunculaceae</taxon>
        <taxon>Thalictroideae</taxon>
        <taxon>Thalictrum</taxon>
    </lineage>
</organism>
<evidence type="ECO:0000256" key="1">
    <source>
        <dbReference type="SAM" id="MobiDB-lite"/>
    </source>
</evidence>
<dbReference type="Proteomes" id="UP000554482">
    <property type="component" value="Unassembled WGS sequence"/>
</dbReference>
<proteinExistence type="predicted"/>